<evidence type="ECO:0000259" key="1">
    <source>
        <dbReference type="Pfam" id="PF13648"/>
    </source>
</evidence>
<name>A0A2S0RCP9_9FLAO</name>
<evidence type="ECO:0000313" key="2">
    <source>
        <dbReference type="EMBL" id="AWA29385.1"/>
    </source>
</evidence>
<dbReference type="OrthoDB" id="713689at2"/>
<dbReference type="KEGG" id="fmg:HYN48_04400"/>
<dbReference type="Pfam" id="PF13648">
    <property type="entry name" value="Lipocalin_4"/>
    <property type="match status" value="1"/>
</dbReference>
<gene>
    <name evidence="2" type="ORF">HYN48_04400</name>
</gene>
<protein>
    <recommendedName>
        <fullName evidence="1">Lipocalin-like domain-containing protein</fullName>
    </recommendedName>
</protein>
<accession>A0A2S0RCP9</accession>
<reference evidence="2 3" key="1">
    <citation type="submission" date="2018-04" db="EMBL/GenBank/DDBJ databases">
        <title>Genome sequencing of Flavobacterium sp. HYN0048.</title>
        <authorList>
            <person name="Yi H."/>
            <person name="Baek C."/>
        </authorList>
    </citation>
    <scope>NUCLEOTIDE SEQUENCE [LARGE SCALE GENOMIC DNA]</scope>
    <source>
        <strain evidence="2 3">HYN0048</strain>
    </source>
</reference>
<dbReference type="Proteomes" id="UP000244193">
    <property type="component" value="Chromosome"/>
</dbReference>
<dbReference type="EMBL" id="CP028811">
    <property type="protein sequence ID" value="AWA29385.1"/>
    <property type="molecule type" value="Genomic_DNA"/>
</dbReference>
<keyword evidence="3" id="KW-1185">Reference proteome</keyword>
<proteinExistence type="predicted"/>
<organism evidence="2 3">
    <name type="scientific">Flavobacterium magnum</name>
    <dbReference type="NCBI Taxonomy" id="2162713"/>
    <lineage>
        <taxon>Bacteria</taxon>
        <taxon>Pseudomonadati</taxon>
        <taxon>Bacteroidota</taxon>
        <taxon>Flavobacteriia</taxon>
        <taxon>Flavobacteriales</taxon>
        <taxon>Flavobacteriaceae</taxon>
        <taxon>Flavobacterium</taxon>
    </lineage>
</organism>
<sequence length="361" mass="38723">MLSRNPVTQPQGNKGTFARIILNINIAMKNFKLYLLAAAGCLAMTSCSSDDDEDNNSGNASLVGTYELTSAVTPLAQDFDGDGDASTNLVTEGACYNDSWIAFHADGTYDESYSYSTISNGGVGLTCQTDVSSGTYTLSGSTVTTTRTSGTGAETATYSFNVNNHKLLRMITNAPTSVFNTTMALWATGHDNLELTFERYTENDEDAGATDDDANNTNTAGAAEVTGRFELTSLITGSTQDLDDDGDSSTDLTNEVMCYGDSNILFHTNGTYEETRTWTTVGNVGQTLDCNTESHTGTYTRTGGNVYTRSADGINTAYTYNTTTHYLKRTETAGSIPTYNSTTNLYGMTTGNLDYEYSKAN</sequence>
<evidence type="ECO:0000313" key="3">
    <source>
        <dbReference type="Proteomes" id="UP000244193"/>
    </source>
</evidence>
<feature type="domain" description="Lipocalin-like" evidence="1">
    <location>
        <begin position="62"/>
        <end position="163"/>
    </location>
</feature>
<dbReference type="InterPro" id="IPR024311">
    <property type="entry name" value="Lipocalin-like"/>
</dbReference>
<dbReference type="AlphaFoldDB" id="A0A2S0RCP9"/>